<keyword evidence="3" id="KW-1185">Reference proteome</keyword>
<accession>A0A8H7BGK9</accession>
<feature type="region of interest" description="Disordered" evidence="1">
    <location>
        <begin position="234"/>
        <end position="261"/>
    </location>
</feature>
<name>A0A8H7BGK9_9PLEO</name>
<feature type="region of interest" description="Disordered" evidence="1">
    <location>
        <begin position="999"/>
        <end position="1020"/>
    </location>
</feature>
<dbReference type="AlphaFoldDB" id="A0A8H7BGK9"/>
<dbReference type="GeneID" id="62201071"/>
<feature type="region of interest" description="Disordered" evidence="1">
    <location>
        <begin position="784"/>
        <end position="841"/>
    </location>
</feature>
<sequence>MEKLPQELINRIVWFAERYPDQEKWRWAIGQSFKPDGAPSQFPRLAILNRTWKEAVETITFHRLGVKSDELESLQSIVTGNRRKYLSWISFKAELPTYSEEAYEHKESRLDQHANNEAFTKAISDLFTALRTWEDNGVKNGVRLDIVGASSPTDSREVDELQIELGECRDIQSARWADSHLRLVQPENLPTLSNVQHLTIENWGGRKLAPSVAPDLGVALPELRTVDWEFPDCEADSDAGSDQDSLDSDFDAEWESATSPKARAEARAEFANKLSKTHFRSLNSANIVLYHCTPSDQRYTVPSIVPEGYTYDPFSSSIRTFSQCLTTLTLSAHVDPTLFWPSDENAVPPSWPHLKSLDITFDMVAPSGKWYFTGSTPAYDSDDDPEHGVIGSVDTREFSWADFRQHPDPEVFDPFLGALAKAVTQMPVLESFMLTSDMVGKTGKLHISYHAPGQRAEWGDEGPEDKDHRRIYYACETGRPMCKHRCSLVFIRNDTALRKFGSGAITLVQSHFHFRHALILFLCYSPTYLLMHTSSYILLPYGLNSQYQSCLTGDNDLRTQCGPPRFYTASLLELSKLDHLVTQRKLKTAGQQQNSMGFQRSTKKINMGPVTGKEKRGRAKRKPQISVRKISQAGSKSEPSIRVGASHSLPITLDSDDDAPAKTPSRLARDHPAISLVDPTLGGFHHDFQKSQRNQDALNGSVNTPPQNTFAPKNCVPRHSSPASTSSTRHQERSILQGTTKTQSPVSTFAYRDASSDAVQSPLSRGEAAATHKPVVCRKRRRFHNATTADEGNMRTQGPRTDSGCSNASSRVPSTMMADAKTSRLPTHRRSNTSTPWGTESRAKPLTVCKHGSKNMSLLDIDDFNMRSKVAQPMAVAPALAVMDLYHLIVDSEGDLPRARKQAIRMSETPTIRYRSALDKEGDEIMVKIDPNNPAFEWDDDEPYTKFNTATAARPSKPTLKATRAGKFLVPAIVELQDDQKISPEDEYRMVNHAAQKALRMNSDSPTRDRIERRKTGKSKVISEITARKRRVVADSDDEEDDTLSAHSSLPSENTGKRKRSVILPPGNTKRQKDGFPSSADSNNGQNVRKSKRPRHDLNAELEDLGIDMEGWTASEDASRTLQQRK</sequence>
<feature type="compositionally biased region" description="Polar residues" evidence="1">
    <location>
        <begin position="721"/>
        <end position="744"/>
    </location>
</feature>
<organism evidence="2 3">
    <name type="scientific">Alternaria burnsii</name>
    <dbReference type="NCBI Taxonomy" id="1187904"/>
    <lineage>
        <taxon>Eukaryota</taxon>
        <taxon>Fungi</taxon>
        <taxon>Dikarya</taxon>
        <taxon>Ascomycota</taxon>
        <taxon>Pezizomycotina</taxon>
        <taxon>Dothideomycetes</taxon>
        <taxon>Pleosporomycetidae</taxon>
        <taxon>Pleosporales</taxon>
        <taxon>Pleosporineae</taxon>
        <taxon>Pleosporaceae</taxon>
        <taxon>Alternaria</taxon>
        <taxon>Alternaria sect. Alternaria</taxon>
    </lineage>
</organism>
<feature type="compositionally biased region" description="Polar residues" evidence="1">
    <location>
        <begin position="785"/>
        <end position="813"/>
    </location>
</feature>
<proteinExistence type="predicted"/>
<reference evidence="2" key="1">
    <citation type="submission" date="2020-01" db="EMBL/GenBank/DDBJ databases">
        <authorList>
            <person name="Feng Z.H.Z."/>
        </authorList>
    </citation>
    <scope>NUCLEOTIDE SEQUENCE</scope>
    <source>
        <strain evidence="2">CBS107.38</strain>
    </source>
</reference>
<dbReference type="EMBL" id="JAAABM010000003">
    <property type="protein sequence ID" value="KAF7679098.1"/>
    <property type="molecule type" value="Genomic_DNA"/>
</dbReference>
<feature type="compositionally biased region" description="Acidic residues" evidence="1">
    <location>
        <begin position="234"/>
        <end position="254"/>
    </location>
</feature>
<evidence type="ECO:0000313" key="3">
    <source>
        <dbReference type="Proteomes" id="UP000596902"/>
    </source>
</evidence>
<protein>
    <submittedName>
        <fullName evidence="2">Uncharacterized protein</fullName>
    </submittedName>
</protein>
<feature type="compositionally biased region" description="Polar residues" evidence="1">
    <location>
        <begin position="1079"/>
        <end position="1088"/>
    </location>
</feature>
<feature type="compositionally biased region" description="Polar residues" evidence="1">
    <location>
        <begin position="696"/>
        <end position="711"/>
    </location>
</feature>
<gene>
    <name evidence="2" type="ORF">GT037_002846</name>
</gene>
<evidence type="ECO:0000313" key="2">
    <source>
        <dbReference type="EMBL" id="KAF7679098.1"/>
    </source>
</evidence>
<evidence type="ECO:0000256" key="1">
    <source>
        <dbReference type="SAM" id="MobiDB-lite"/>
    </source>
</evidence>
<feature type="compositionally biased region" description="Polar residues" evidence="1">
    <location>
        <begin position="1045"/>
        <end position="1054"/>
    </location>
</feature>
<dbReference type="Proteomes" id="UP000596902">
    <property type="component" value="Unassembled WGS sequence"/>
</dbReference>
<dbReference type="RefSeq" id="XP_038789171.1">
    <property type="nucleotide sequence ID" value="XM_038927893.1"/>
</dbReference>
<feature type="region of interest" description="Disordered" evidence="1">
    <location>
        <begin position="606"/>
        <end position="672"/>
    </location>
</feature>
<reference evidence="2" key="2">
    <citation type="submission" date="2020-08" db="EMBL/GenBank/DDBJ databases">
        <title>Draft Genome Sequence of Cumin Blight Pathogen Alternaria burnsii.</title>
        <authorList>
            <person name="Feng Z."/>
        </authorList>
    </citation>
    <scope>NUCLEOTIDE SEQUENCE</scope>
    <source>
        <strain evidence="2">CBS107.38</strain>
    </source>
</reference>
<feature type="region of interest" description="Disordered" evidence="1">
    <location>
        <begin position="1032"/>
        <end position="1126"/>
    </location>
</feature>
<comment type="caution">
    <text evidence="2">The sequence shown here is derived from an EMBL/GenBank/DDBJ whole genome shotgun (WGS) entry which is preliminary data.</text>
</comment>
<feature type="region of interest" description="Disordered" evidence="1">
    <location>
        <begin position="696"/>
        <end position="744"/>
    </location>
</feature>